<evidence type="ECO:0000313" key="2">
    <source>
        <dbReference type="Proteomes" id="UP001153332"/>
    </source>
</evidence>
<sequence length="112" mass="12485">MDSASTVAFEAEAFETEPLNATPLTAEDTGDFLPSIKPVKYCRGKQVGKRELAEKLYSAEIGWTYEPNARPHRFHETSLKPGRAQGCRCCHTERTRHKKGSGRDFAGIVQSE</sequence>
<gene>
    <name evidence="1" type="ORF">O1611_g6585</name>
</gene>
<evidence type="ECO:0000313" key="1">
    <source>
        <dbReference type="EMBL" id="KAJ8127051.1"/>
    </source>
</evidence>
<organism evidence="1 2">
    <name type="scientific">Lasiodiplodia mahajangana</name>
    <dbReference type="NCBI Taxonomy" id="1108764"/>
    <lineage>
        <taxon>Eukaryota</taxon>
        <taxon>Fungi</taxon>
        <taxon>Dikarya</taxon>
        <taxon>Ascomycota</taxon>
        <taxon>Pezizomycotina</taxon>
        <taxon>Dothideomycetes</taxon>
        <taxon>Dothideomycetes incertae sedis</taxon>
        <taxon>Botryosphaeriales</taxon>
        <taxon>Botryosphaeriaceae</taxon>
        <taxon>Lasiodiplodia</taxon>
    </lineage>
</organism>
<reference evidence="1" key="1">
    <citation type="submission" date="2022-12" db="EMBL/GenBank/DDBJ databases">
        <title>Genome Sequence of Lasiodiplodia mahajangana.</title>
        <authorList>
            <person name="Buettner E."/>
        </authorList>
    </citation>
    <scope>NUCLEOTIDE SEQUENCE</scope>
    <source>
        <strain evidence="1">VT137</strain>
    </source>
</reference>
<protein>
    <submittedName>
        <fullName evidence="1">Uncharacterized protein</fullName>
    </submittedName>
</protein>
<name>A0ACC2JHY6_9PEZI</name>
<keyword evidence="2" id="KW-1185">Reference proteome</keyword>
<accession>A0ACC2JHY6</accession>
<dbReference type="Proteomes" id="UP001153332">
    <property type="component" value="Unassembled WGS sequence"/>
</dbReference>
<dbReference type="EMBL" id="JAPUUL010001577">
    <property type="protein sequence ID" value="KAJ8127051.1"/>
    <property type="molecule type" value="Genomic_DNA"/>
</dbReference>
<proteinExistence type="predicted"/>
<comment type="caution">
    <text evidence="1">The sequence shown here is derived from an EMBL/GenBank/DDBJ whole genome shotgun (WGS) entry which is preliminary data.</text>
</comment>